<dbReference type="EMBL" id="JAUTXT010000011">
    <property type="protein sequence ID" value="KAK3676195.1"/>
    <property type="molecule type" value="Genomic_DNA"/>
</dbReference>
<dbReference type="Pfam" id="PF04909">
    <property type="entry name" value="Amidohydro_2"/>
    <property type="match status" value="1"/>
</dbReference>
<reference evidence="5" key="1">
    <citation type="submission" date="2023-07" db="EMBL/GenBank/DDBJ databases">
        <title>Black Yeasts Isolated from many extreme environments.</title>
        <authorList>
            <person name="Coleine C."/>
            <person name="Stajich J.E."/>
            <person name="Selbmann L."/>
        </authorList>
    </citation>
    <scope>NUCLEOTIDE SEQUENCE</scope>
    <source>
        <strain evidence="5">CCFEE 5485</strain>
    </source>
</reference>
<organism evidence="5 6">
    <name type="scientific">Recurvomyces mirabilis</name>
    <dbReference type="NCBI Taxonomy" id="574656"/>
    <lineage>
        <taxon>Eukaryota</taxon>
        <taxon>Fungi</taxon>
        <taxon>Dikarya</taxon>
        <taxon>Ascomycota</taxon>
        <taxon>Pezizomycotina</taxon>
        <taxon>Dothideomycetes</taxon>
        <taxon>Dothideomycetidae</taxon>
        <taxon>Mycosphaerellales</taxon>
        <taxon>Teratosphaeriaceae</taxon>
        <taxon>Recurvomyces</taxon>
    </lineage>
</organism>
<dbReference type="InterPro" id="IPR006680">
    <property type="entry name" value="Amidohydro-rel"/>
</dbReference>
<evidence type="ECO:0000256" key="2">
    <source>
        <dbReference type="ARBA" id="ARBA00023239"/>
    </source>
</evidence>
<sequence>MPFTRTLLISAASFCVGHNITRKIFQAAIADKVDLYNLPFATTALSSIQTIYDKLDDSAIPAALINATIVDLHSHIVPPWYHAIVPLSGQVPTPNWTLAEHLSFMANNSIGHSVLSISTPGSVVFPGDEAKSAALARLLNEYMAAIVYKLPKYFSFFAVTPLPYTHKQPFGTGLLSNHEGYYLGNHTFTPLFSHLNISANNKVFIHPTDPCIHDPQNSSQLLSANPSPYPSGLIEYYFETARTLADLTVTQTILNFTNLQWIVPHGGGAFPAVEDRFITSQPPAVQAGSRAAYASRCFWDVAGPVFPHQVLGLLGYGVPTKRLVYGSDFPYAPSFTYAAEIAAVRNSSLLSAEEKIGLFAGNSVI</sequence>
<dbReference type="Gene3D" id="3.20.20.140">
    <property type="entry name" value="Metal-dependent hydrolases"/>
    <property type="match status" value="1"/>
</dbReference>
<dbReference type="Proteomes" id="UP001274830">
    <property type="component" value="Unassembled WGS sequence"/>
</dbReference>
<dbReference type="GO" id="GO:0016831">
    <property type="term" value="F:carboxy-lyase activity"/>
    <property type="evidence" value="ECO:0007669"/>
    <property type="project" value="UniProtKB-KW"/>
</dbReference>
<accession>A0AAE1C2Z7</accession>
<comment type="caution">
    <text evidence="5">The sequence shown here is derived from an EMBL/GenBank/DDBJ whole genome shotgun (WGS) entry which is preliminary data.</text>
</comment>
<dbReference type="GO" id="GO:0005829">
    <property type="term" value="C:cytosol"/>
    <property type="evidence" value="ECO:0007669"/>
    <property type="project" value="TreeGrafter"/>
</dbReference>
<dbReference type="InterPro" id="IPR032466">
    <property type="entry name" value="Metal_Hydrolase"/>
</dbReference>
<proteinExistence type="inferred from homology"/>
<dbReference type="PANTHER" id="PTHR21240:SF32">
    <property type="entry name" value="AMIDOHYDROLASE-RELATED DOMAIN-CONTAINING PROTEIN"/>
    <property type="match status" value="1"/>
</dbReference>
<evidence type="ECO:0000256" key="3">
    <source>
        <dbReference type="RuleBase" id="RU366045"/>
    </source>
</evidence>
<evidence type="ECO:0000256" key="1">
    <source>
        <dbReference type="ARBA" id="ARBA00022793"/>
    </source>
</evidence>
<keyword evidence="2 3" id="KW-0456">Lyase</keyword>
<comment type="similarity">
    <text evidence="3">Belongs to the metallo-dependent hydrolases superfamily.</text>
</comment>
<dbReference type="GO" id="GO:0019748">
    <property type="term" value="P:secondary metabolic process"/>
    <property type="evidence" value="ECO:0007669"/>
    <property type="project" value="TreeGrafter"/>
</dbReference>
<feature type="domain" description="Amidohydrolase-related" evidence="4">
    <location>
        <begin position="240"/>
        <end position="363"/>
    </location>
</feature>
<dbReference type="PANTHER" id="PTHR21240">
    <property type="entry name" value="2-AMINO-3-CARBOXYLMUCONATE-6-SEMIALDEHYDE DECARBOXYLASE"/>
    <property type="match status" value="1"/>
</dbReference>
<dbReference type="AlphaFoldDB" id="A0AAE1C2Z7"/>
<evidence type="ECO:0000259" key="4">
    <source>
        <dbReference type="Pfam" id="PF04909"/>
    </source>
</evidence>
<dbReference type="SUPFAM" id="SSF51556">
    <property type="entry name" value="Metallo-dependent hydrolases"/>
    <property type="match status" value="1"/>
</dbReference>
<dbReference type="InterPro" id="IPR032465">
    <property type="entry name" value="ACMSD"/>
</dbReference>
<keyword evidence="6" id="KW-1185">Reference proteome</keyword>
<name>A0AAE1C2Z7_9PEZI</name>
<dbReference type="GO" id="GO:0016787">
    <property type="term" value="F:hydrolase activity"/>
    <property type="evidence" value="ECO:0007669"/>
    <property type="project" value="InterPro"/>
</dbReference>
<gene>
    <name evidence="5" type="ORF">LTR78_003945</name>
</gene>
<keyword evidence="1 3" id="KW-0210">Decarboxylase</keyword>
<protein>
    <recommendedName>
        <fullName evidence="4">Amidohydrolase-related domain-containing protein</fullName>
    </recommendedName>
</protein>
<evidence type="ECO:0000313" key="6">
    <source>
        <dbReference type="Proteomes" id="UP001274830"/>
    </source>
</evidence>
<evidence type="ECO:0000313" key="5">
    <source>
        <dbReference type="EMBL" id="KAK3676195.1"/>
    </source>
</evidence>